<keyword evidence="1" id="KW-0732">Signal</keyword>
<keyword evidence="3" id="KW-1185">Reference proteome</keyword>
<name>A0ABT5ZGB8_9ACTN</name>
<evidence type="ECO:0000313" key="2">
    <source>
        <dbReference type="EMBL" id="MDF3288711.1"/>
    </source>
</evidence>
<dbReference type="Proteomes" id="UP001216579">
    <property type="component" value="Unassembled WGS sequence"/>
</dbReference>
<sequence>MRKRQVAGTVAALAAAVSLGCGATAEASAATAAPRGGTTSLTPQINTCPVSSGYACFWVDSYRGGAMGKVSGNNSNYMNLSNSSGCTAYPGTWNDCISSIENQGTQCTVYFWTDAGYTGRYHSLSIGDRVDDFATGYNDPSFNDSISSNHWCTPS</sequence>
<organism evidence="2 3">
    <name type="scientific">Streptomyces silvisoli</name>
    <dbReference type="NCBI Taxonomy" id="3034235"/>
    <lineage>
        <taxon>Bacteria</taxon>
        <taxon>Bacillati</taxon>
        <taxon>Actinomycetota</taxon>
        <taxon>Actinomycetes</taxon>
        <taxon>Kitasatosporales</taxon>
        <taxon>Streptomycetaceae</taxon>
        <taxon>Streptomyces</taxon>
    </lineage>
</organism>
<reference evidence="2 3" key="1">
    <citation type="submission" date="2023-03" db="EMBL/GenBank/DDBJ databases">
        <title>Draft genome sequence of Streptomyces sp. RB6PN23 isolated from peat swamp forest in Thailand.</title>
        <authorList>
            <person name="Klaysubun C."/>
            <person name="Duangmal K."/>
        </authorList>
    </citation>
    <scope>NUCLEOTIDE SEQUENCE [LARGE SCALE GENOMIC DNA]</scope>
    <source>
        <strain evidence="2 3">RB6PN23</strain>
    </source>
</reference>
<feature type="chain" id="PRO_5045054096" evidence="1">
    <location>
        <begin position="30"/>
        <end position="155"/>
    </location>
</feature>
<dbReference type="RefSeq" id="WP_276092467.1">
    <property type="nucleotide sequence ID" value="NZ_JARJBC010000003.1"/>
</dbReference>
<dbReference type="EMBL" id="JARJBC010000003">
    <property type="protein sequence ID" value="MDF3288711.1"/>
    <property type="molecule type" value="Genomic_DNA"/>
</dbReference>
<accession>A0ABT5ZGB8</accession>
<dbReference type="PROSITE" id="PS51257">
    <property type="entry name" value="PROKAR_LIPOPROTEIN"/>
    <property type="match status" value="1"/>
</dbReference>
<dbReference type="Gene3D" id="2.60.20.10">
    <property type="entry name" value="Crystallins"/>
    <property type="match status" value="1"/>
</dbReference>
<evidence type="ECO:0000256" key="1">
    <source>
        <dbReference type="SAM" id="SignalP"/>
    </source>
</evidence>
<comment type="caution">
    <text evidence="2">The sequence shown here is derived from an EMBL/GenBank/DDBJ whole genome shotgun (WGS) entry which is preliminary data.</text>
</comment>
<gene>
    <name evidence="2" type="ORF">P3G67_05590</name>
</gene>
<dbReference type="Pfam" id="PF03995">
    <property type="entry name" value="Inhibitor_I36"/>
    <property type="match status" value="1"/>
</dbReference>
<evidence type="ECO:0000313" key="3">
    <source>
        <dbReference type="Proteomes" id="UP001216579"/>
    </source>
</evidence>
<proteinExistence type="predicted"/>
<protein>
    <submittedName>
        <fullName evidence="2">Peptidase inhibitor family I36 protein</fullName>
    </submittedName>
</protein>
<feature type="signal peptide" evidence="1">
    <location>
        <begin position="1"/>
        <end position="29"/>
    </location>
</feature>